<dbReference type="EMBL" id="CP034867">
    <property type="protein sequence ID" value="QCI22844.1"/>
    <property type="molecule type" value="Genomic_DNA"/>
</dbReference>
<dbReference type="CDD" id="cd02869">
    <property type="entry name" value="PseudoU_synth_RluA_like"/>
    <property type="match status" value="1"/>
</dbReference>
<dbReference type="GO" id="GO:0000455">
    <property type="term" value="P:enzyme-directed rRNA pseudouridine synthesis"/>
    <property type="evidence" value="ECO:0007669"/>
    <property type="project" value="UniProtKB-ARBA"/>
</dbReference>
<dbReference type="GO" id="GO:0160140">
    <property type="term" value="F:23S rRNA pseudouridine(1911/1915/1917) synthase activity"/>
    <property type="evidence" value="ECO:0007669"/>
    <property type="project" value="UniProtKB-EC"/>
</dbReference>
<reference evidence="8 9" key="2">
    <citation type="submission" date="2019-05" db="EMBL/GenBank/DDBJ databases">
        <title>Genome evolution of the obligate endosymbiont Buchnera aphidicola.</title>
        <authorList>
            <person name="Moran N.A."/>
        </authorList>
    </citation>
    <scope>NUCLEOTIDE SEQUENCE [LARGE SCALE GENOMIC DNA]</scope>
    <source>
        <strain evidence="8 9">Mga</strain>
    </source>
</reference>
<dbReference type="SMART" id="SM00363">
    <property type="entry name" value="S4"/>
    <property type="match status" value="1"/>
</dbReference>
<evidence type="ECO:0000259" key="7">
    <source>
        <dbReference type="SMART" id="SM00363"/>
    </source>
</evidence>
<reference evidence="8 9" key="1">
    <citation type="submission" date="2018-12" db="EMBL/GenBank/DDBJ databases">
        <authorList>
            <person name="Chong R.A."/>
        </authorList>
    </citation>
    <scope>NUCLEOTIDE SEQUENCE [LARGE SCALE GENOMIC DNA]</scope>
    <source>
        <strain evidence="8 9">Mga</strain>
    </source>
</reference>
<evidence type="ECO:0000256" key="2">
    <source>
        <dbReference type="ARBA" id="ARBA00023235"/>
    </source>
</evidence>
<dbReference type="SUPFAM" id="SSF55174">
    <property type="entry name" value="Alpha-L RNA-binding motif"/>
    <property type="match status" value="1"/>
</dbReference>
<dbReference type="InterPro" id="IPR006225">
    <property type="entry name" value="PsdUridine_synth_RluC/D"/>
</dbReference>
<dbReference type="AlphaFoldDB" id="A0A4D6Y9N9"/>
<comment type="function">
    <text evidence="6">Responsible for synthesis of pseudouridine from uracil.</text>
</comment>
<dbReference type="OrthoDB" id="9807829at2"/>
<sequence length="316" mass="36485">MKKKELSAVVSCSSLLGKRLDLVLSKIFKEYSRSYLKNLIFMNRVLVNKKILNQPNKKILGGEILTIYPFSKDILFNVPENIFLNIIYEDNDILVINKPAGLVVHPGSGNEKGTILNALLYHYKYIKDLPRAGIVHRLDKNTSGLMVIAKTLFSYNYLLSELKKRKITREYEAIVKGKMISGGTINQPIMRHHSKRTCMMVHHLGKKSVTHYKIINRFKFHTHIAIKLETGRTHQIRVHMLHIKHPLVGDPYYGGSNIQLNYIKDKKINKIYQFSRQALHASHLSFHHPANNNLVSWTIPLPYDMQELILKISNIK</sequence>
<keyword evidence="5" id="KW-0694">RNA-binding</keyword>
<dbReference type="InterPro" id="IPR002942">
    <property type="entry name" value="S4_RNA-bd"/>
</dbReference>
<dbReference type="EC" id="5.4.99.-" evidence="6"/>
<name>A0A4D6Y9N9_9GAMM</name>
<dbReference type="NCBIfam" id="TIGR00005">
    <property type="entry name" value="rluA_subfam"/>
    <property type="match status" value="1"/>
</dbReference>
<dbReference type="PANTHER" id="PTHR21600">
    <property type="entry name" value="MITOCHONDRIAL RNA PSEUDOURIDINE SYNTHASE"/>
    <property type="match status" value="1"/>
</dbReference>
<protein>
    <recommendedName>
        <fullName evidence="6">Pseudouridine synthase</fullName>
        <ecNumber evidence="6">5.4.99.-</ecNumber>
    </recommendedName>
</protein>
<comment type="catalytic activity">
    <reaction evidence="6">
        <text>a uridine in RNA = a pseudouridine in RNA</text>
        <dbReference type="Rhea" id="RHEA:48348"/>
        <dbReference type="Rhea" id="RHEA-COMP:12068"/>
        <dbReference type="Rhea" id="RHEA-COMP:12069"/>
        <dbReference type="ChEBI" id="CHEBI:65314"/>
        <dbReference type="ChEBI" id="CHEBI:65315"/>
    </reaction>
</comment>
<dbReference type="Proteomes" id="UP000298716">
    <property type="component" value="Chromosome"/>
</dbReference>
<evidence type="ECO:0000256" key="4">
    <source>
        <dbReference type="PIRSR" id="PIRSR606225-1"/>
    </source>
</evidence>
<dbReference type="Pfam" id="PF01479">
    <property type="entry name" value="S4"/>
    <property type="match status" value="1"/>
</dbReference>
<dbReference type="SUPFAM" id="SSF55120">
    <property type="entry name" value="Pseudouridine synthase"/>
    <property type="match status" value="1"/>
</dbReference>
<dbReference type="PROSITE" id="PS01129">
    <property type="entry name" value="PSI_RLU"/>
    <property type="match status" value="1"/>
</dbReference>
<accession>A0A4D6Y9N9</accession>
<dbReference type="Gene3D" id="3.10.290.10">
    <property type="entry name" value="RNA-binding S4 domain"/>
    <property type="match status" value="1"/>
</dbReference>
<dbReference type="InterPro" id="IPR020103">
    <property type="entry name" value="PsdUridine_synth_cat_dom_sf"/>
</dbReference>
<dbReference type="PROSITE" id="PS50889">
    <property type="entry name" value="S4"/>
    <property type="match status" value="1"/>
</dbReference>
<dbReference type="InterPro" id="IPR036986">
    <property type="entry name" value="S4_RNA-bd_sf"/>
</dbReference>
<dbReference type="PANTHER" id="PTHR21600:SF44">
    <property type="entry name" value="RIBOSOMAL LARGE SUBUNIT PSEUDOURIDINE SYNTHASE D"/>
    <property type="match status" value="1"/>
</dbReference>
<evidence type="ECO:0000256" key="6">
    <source>
        <dbReference type="RuleBase" id="RU362028"/>
    </source>
</evidence>
<keyword evidence="2 6" id="KW-0413">Isomerase</keyword>
<evidence type="ECO:0000313" key="8">
    <source>
        <dbReference type="EMBL" id="QCI22844.1"/>
    </source>
</evidence>
<feature type="active site" evidence="4">
    <location>
        <position position="139"/>
    </location>
</feature>
<evidence type="ECO:0000256" key="1">
    <source>
        <dbReference type="ARBA" id="ARBA00010876"/>
    </source>
</evidence>
<dbReference type="Gene3D" id="3.30.2350.10">
    <property type="entry name" value="Pseudouridine synthase"/>
    <property type="match status" value="1"/>
</dbReference>
<comment type="similarity">
    <text evidence="1 6">Belongs to the pseudouridine synthase RluA family.</text>
</comment>
<proteinExistence type="inferred from homology"/>
<evidence type="ECO:0000256" key="3">
    <source>
        <dbReference type="ARBA" id="ARBA00036882"/>
    </source>
</evidence>
<organism evidence="8 9">
    <name type="scientific">Buchnera aphidicola</name>
    <name type="common">Macrosiphum gaurae</name>
    <dbReference type="NCBI Taxonomy" id="2315801"/>
    <lineage>
        <taxon>Bacteria</taxon>
        <taxon>Pseudomonadati</taxon>
        <taxon>Pseudomonadota</taxon>
        <taxon>Gammaproteobacteria</taxon>
        <taxon>Enterobacterales</taxon>
        <taxon>Erwiniaceae</taxon>
        <taxon>Buchnera</taxon>
    </lineage>
</organism>
<gene>
    <name evidence="8" type="primary">rluD</name>
    <name evidence="8" type="ORF">D9V72_02035</name>
</gene>
<dbReference type="InterPro" id="IPR006145">
    <property type="entry name" value="PsdUridine_synth_RsuA/RluA"/>
</dbReference>
<dbReference type="CDD" id="cd00165">
    <property type="entry name" value="S4"/>
    <property type="match status" value="1"/>
</dbReference>
<comment type="catalytic activity">
    <reaction evidence="3">
        <text>uridine(1911/1915/1917) in 23S rRNA = pseudouridine(1911/1915/1917) in 23S rRNA</text>
        <dbReference type="Rhea" id="RHEA:42524"/>
        <dbReference type="Rhea" id="RHEA-COMP:10097"/>
        <dbReference type="Rhea" id="RHEA-COMP:10098"/>
        <dbReference type="ChEBI" id="CHEBI:65314"/>
        <dbReference type="ChEBI" id="CHEBI:65315"/>
        <dbReference type="EC" id="5.4.99.23"/>
    </reaction>
</comment>
<dbReference type="InterPro" id="IPR006224">
    <property type="entry name" value="PsdUridine_synth_RluA-like_CS"/>
</dbReference>
<dbReference type="InterPro" id="IPR050188">
    <property type="entry name" value="RluA_PseudoU_synthase"/>
</dbReference>
<evidence type="ECO:0000313" key="9">
    <source>
        <dbReference type="Proteomes" id="UP000298716"/>
    </source>
</evidence>
<dbReference type="Pfam" id="PF00849">
    <property type="entry name" value="PseudoU_synth_2"/>
    <property type="match status" value="1"/>
</dbReference>
<dbReference type="NCBIfam" id="NF008385">
    <property type="entry name" value="PRK11180.1"/>
    <property type="match status" value="1"/>
</dbReference>
<evidence type="ECO:0000256" key="5">
    <source>
        <dbReference type="PROSITE-ProRule" id="PRU00182"/>
    </source>
</evidence>
<dbReference type="GO" id="GO:0003723">
    <property type="term" value="F:RNA binding"/>
    <property type="evidence" value="ECO:0007669"/>
    <property type="project" value="UniProtKB-KW"/>
</dbReference>
<feature type="domain" description="RNA-binding S4" evidence="7">
    <location>
        <begin position="18"/>
        <end position="83"/>
    </location>
</feature>